<comment type="caution">
    <text evidence="9">The sequence shown here is derived from an EMBL/GenBank/DDBJ whole genome shotgun (WGS) entry which is preliminary data.</text>
</comment>
<evidence type="ECO:0000259" key="8">
    <source>
        <dbReference type="Pfam" id="PF21338"/>
    </source>
</evidence>
<dbReference type="Gene3D" id="1.10.132.120">
    <property type="match status" value="1"/>
</dbReference>
<evidence type="ECO:0000259" key="7">
    <source>
        <dbReference type="Pfam" id="PF01028"/>
    </source>
</evidence>
<dbReference type="PROSITE" id="PS52038">
    <property type="entry name" value="TOPO_IB_2"/>
    <property type="match status" value="1"/>
</dbReference>
<dbReference type="InterPro" id="IPR013500">
    <property type="entry name" value="TopoI_cat_euk"/>
</dbReference>
<dbReference type="InterPro" id="IPR049331">
    <property type="entry name" value="Top1B_N_bact"/>
</dbReference>
<dbReference type="InterPro" id="IPR001631">
    <property type="entry name" value="TopoI"/>
</dbReference>
<dbReference type="InterPro" id="IPR011010">
    <property type="entry name" value="DNA_brk_join_enz"/>
</dbReference>
<evidence type="ECO:0000256" key="6">
    <source>
        <dbReference type="ARBA" id="ARBA00023235"/>
    </source>
</evidence>
<dbReference type="InterPro" id="IPR035447">
    <property type="entry name" value="DNA_topo_I_N_sf"/>
</dbReference>
<feature type="domain" description="DNA topoisomerase I catalytic core eukaryotic-type" evidence="7">
    <location>
        <begin position="84"/>
        <end position="259"/>
    </location>
</feature>
<keyword evidence="6 9" id="KW-0413">Isomerase</keyword>
<organism evidence="9 10">
    <name type="scientific">Sphingomonas mucosissima</name>
    <dbReference type="NCBI Taxonomy" id="370959"/>
    <lineage>
        <taxon>Bacteria</taxon>
        <taxon>Pseudomonadati</taxon>
        <taxon>Pseudomonadota</taxon>
        <taxon>Alphaproteobacteria</taxon>
        <taxon>Sphingomonadales</taxon>
        <taxon>Sphingomonadaceae</taxon>
        <taxon>Sphingomonas</taxon>
    </lineage>
</organism>
<sequence>MASTKIVYHDDEEPGITRKKMRHGWGYFDPEGNRITDREEIERLNAIGLPPAYRDAWFCPDPSGHIQAVGWDEKGRKQYRYHPEFRAAREDEKYNLCAAFGRGLPKLRERVEADLKLRGHPKEKTIAAIVKLLDIAHLRIGNETYAKSNKSFGVTTLRDRHARIRGGTLKLQYKAKSGKLRMLTITDGSLARFVKRCQDLPGQKLFQYVDDDGEVRPVTSSDVNAYIKEAMGADFTAKHFRTWGASVIAFETLAHAKGDISLKTLLAPVTERLGNTPAIARKSYVHPALISLIKDGQAAFRTSLNLPRTTRWLNRAERGLIAFLETGENGSAQEAA</sequence>
<evidence type="ECO:0000256" key="5">
    <source>
        <dbReference type="ARBA" id="ARBA00023125"/>
    </source>
</evidence>
<comment type="similarity">
    <text evidence="2">Belongs to the type IB topoisomerase family.</text>
</comment>
<evidence type="ECO:0000313" key="9">
    <source>
        <dbReference type="EMBL" id="OWK28570.1"/>
    </source>
</evidence>
<dbReference type="Pfam" id="PF21338">
    <property type="entry name" value="Top1B_N_bact"/>
    <property type="match status" value="1"/>
</dbReference>
<keyword evidence="5" id="KW-0238">DNA-binding</keyword>
<dbReference type="SUPFAM" id="SSF56349">
    <property type="entry name" value="DNA breaking-rejoining enzymes"/>
    <property type="match status" value="1"/>
</dbReference>
<keyword evidence="10" id="KW-1185">Reference proteome</keyword>
<reference evidence="9 10" key="1">
    <citation type="submission" date="2017-03" db="EMBL/GenBank/DDBJ databases">
        <title>Genome sequence of Sphingomonas mucosissima DSM 17494.</title>
        <authorList>
            <person name="Poehlein A."/>
            <person name="Wuebbeler J.H."/>
            <person name="Steinbuechel A."/>
            <person name="Daniel R."/>
        </authorList>
    </citation>
    <scope>NUCLEOTIDE SEQUENCE [LARGE SCALE GENOMIC DNA]</scope>
    <source>
        <strain evidence="9 10">DSM 17494</strain>
    </source>
</reference>
<proteinExistence type="inferred from homology"/>
<dbReference type="GO" id="GO:0006265">
    <property type="term" value="P:DNA topological change"/>
    <property type="evidence" value="ECO:0007669"/>
    <property type="project" value="InterPro"/>
</dbReference>
<dbReference type="InterPro" id="IPR014711">
    <property type="entry name" value="TopoI_cat_a-hlx-sub_euk"/>
</dbReference>
<keyword evidence="4" id="KW-0799">Topoisomerase</keyword>
<dbReference type="EMBL" id="NBBJ01000005">
    <property type="protein sequence ID" value="OWK28570.1"/>
    <property type="molecule type" value="Genomic_DNA"/>
</dbReference>
<dbReference type="EC" id="5.6.2.1" evidence="3"/>
<dbReference type="GO" id="GO:0003917">
    <property type="term" value="F:DNA topoisomerase type I (single strand cut, ATP-independent) activity"/>
    <property type="evidence" value="ECO:0007669"/>
    <property type="project" value="UniProtKB-EC"/>
</dbReference>
<evidence type="ECO:0000256" key="1">
    <source>
        <dbReference type="ARBA" id="ARBA00000213"/>
    </source>
</evidence>
<accession>A0A245ZFP2</accession>
<dbReference type="PRINTS" id="PR00416">
    <property type="entry name" value="EUTPISMRASEI"/>
</dbReference>
<evidence type="ECO:0000313" key="10">
    <source>
        <dbReference type="Proteomes" id="UP000197783"/>
    </source>
</evidence>
<dbReference type="Proteomes" id="UP000197783">
    <property type="component" value="Unassembled WGS sequence"/>
</dbReference>
<protein>
    <recommendedName>
        <fullName evidence="3">DNA topoisomerase</fullName>
        <ecNumber evidence="3">5.6.2.1</ecNumber>
    </recommendedName>
</protein>
<dbReference type="Pfam" id="PF01028">
    <property type="entry name" value="Topoisom_I"/>
    <property type="match status" value="1"/>
</dbReference>
<dbReference type="SUPFAM" id="SSF55869">
    <property type="entry name" value="DNA topoisomerase I domain"/>
    <property type="match status" value="1"/>
</dbReference>
<evidence type="ECO:0000256" key="2">
    <source>
        <dbReference type="ARBA" id="ARBA00006645"/>
    </source>
</evidence>
<comment type="catalytic activity">
    <reaction evidence="1">
        <text>ATP-independent breakage of single-stranded DNA, followed by passage and rejoining.</text>
        <dbReference type="EC" id="5.6.2.1"/>
    </reaction>
</comment>
<evidence type="ECO:0000256" key="3">
    <source>
        <dbReference type="ARBA" id="ARBA00012891"/>
    </source>
</evidence>
<dbReference type="AlphaFoldDB" id="A0A245ZFP2"/>
<dbReference type="Gene3D" id="3.90.15.10">
    <property type="entry name" value="Topoisomerase I, Chain A, domain 3"/>
    <property type="match status" value="1"/>
</dbReference>
<name>A0A245ZFP2_9SPHN</name>
<feature type="domain" description="DNA topoisomerase IB N-terminal" evidence="8">
    <location>
        <begin position="24"/>
        <end position="72"/>
    </location>
</feature>
<gene>
    <name evidence="9" type="ORF">SPMU_28310</name>
</gene>
<dbReference type="Gene3D" id="3.30.66.10">
    <property type="entry name" value="DNA topoisomerase I domain"/>
    <property type="match status" value="1"/>
</dbReference>
<dbReference type="GO" id="GO:0003677">
    <property type="term" value="F:DNA binding"/>
    <property type="evidence" value="ECO:0007669"/>
    <property type="project" value="UniProtKB-KW"/>
</dbReference>
<evidence type="ECO:0000256" key="4">
    <source>
        <dbReference type="ARBA" id="ARBA00023029"/>
    </source>
</evidence>